<dbReference type="AlphaFoldDB" id="A0A9D4X6C7"/>
<proteinExistence type="predicted"/>
<organism evidence="2 3">
    <name type="scientific">Pisum sativum</name>
    <name type="common">Garden pea</name>
    <name type="synonym">Lathyrus oleraceus</name>
    <dbReference type="NCBI Taxonomy" id="3888"/>
    <lineage>
        <taxon>Eukaryota</taxon>
        <taxon>Viridiplantae</taxon>
        <taxon>Streptophyta</taxon>
        <taxon>Embryophyta</taxon>
        <taxon>Tracheophyta</taxon>
        <taxon>Spermatophyta</taxon>
        <taxon>Magnoliopsida</taxon>
        <taxon>eudicotyledons</taxon>
        <taxon>Gunneridae</taxon>
        <taxon>Pentapetalae</taxon>
        <taxon>rosids</taxon>
        <taxon>fabids</taxon>
        <taxon>Fabales</taxon>
        <taxon>Fabaceae</taxon>
        <taxon>Papilionoideae</taxon>
        <taxon>50 kb inversion clade</taxon>
        <taxon>NPAAA clade</taxon>
        <taxon>Hologalegina</taxon>
        <taxon>IRL clade</taxon>
        <taxon>Fabeae</taxon>
        <taxon>Lathyrus</taxon>
    </lineage>
</organism>
<feature type="region of interest" description="Disordered" evidence="1">
    <location>
        <begin position="88"/>
        <end position="119"/>
    </location>
</feature>
<feature type="compositionally biased region" description="Basic and acidic residues" evidence="1">
    <location>
        <begin position="102"/>
        <end position="116"/>
    </location>
</feature>
<name>A0A9D4X6C7_PEA</name>
<sequence length="397" mass="45718">MPTFIGNRIGKAIKVDKNILSREKGKYARLCIQVDLTKPLLDMFTIKGRHFKVEYEGLHILCLQYGKYAHTAEGCEAKMVVGTSKDGGTKCVKRGTRAKQANSKDDASEKRSKELPNIRGSRFQDLLNDNLKDDSFEKHKNPEGHNNLVHRRNKYKKNKKQKPFDKHLEIASRGINKAKDKEQGHEKTKENLECLLEEETLEELVKAAQVYTSKVVIHNHHNGRFHGQKSNLDQLRQNGIRAQGDKDEQQQKPNSSPNIITPNFEGSLFQTDVSQEKNDYMEKVDRLWWQQCIIVYKGFSPPALCFMINQNLSCLFWNYRGASSKASFRIFNSYIQAKRPDMLVIMETYSNPSYLNQAFSRLGFTGFSFSQARGFASGIATRWKTEKLQVHILKHHF</sequence>
<dbReference type="Gramene" id="Psat04G0017700-T1">
    <property type="protein sequence ID" value="KAI5414588.1"/>
    <property type="gene ID" value="KIW84_040177"/>
</dbReference>
<dbReference type="EMBL" id="JAMSHJ010000004">
    <property type="protein sequence ID" value="KAI5414588.1"/>
    <property type="molecule type" value="Genomic_DNA"/>
</dbReference>
<dbReference type="InterPro" id="IPR036691">
    <property type="entry name" value="Endo/exonu/phosph_ase_sf"/>
</dbReference>
<evidence type="ECO:0000313" key="2">
    <source>
        <dbReference type="EMBL" id="KAI5414588.1"/>
    </source>
</evidence>
<evidence type="ECO:0000256" key="1">
    <source>
        <dbReference type="SAM" id="MobiDB-lite"/>
    </source>
</evidence>
<dbReference type="InterPro" id="IPR040256">
    <property type="entry name" value="At4g02000-like"/>
</dbReference>
<dbReference type="Proteomes" id="UP001058974">
    <property type="component" value="Chromosome 4"/>
</dbReference>
<dbReference type="Gene3D" id="3.60.10.10">
    <property type="entry name" value="Endonuclease/exonuclease/phosphatase"/>
    <property type="match status" value="1"/>
</dbReference>
<reference evidence="2 3" key="1">
    <citation type="journal article" date="2022" name="Nat. Genet.">
        <title>Improved pea reference genome and pan-genome highlight genomic features and evolutionary characteristics.</title>
        <authorList>
            <person name="Yang T."/>
            <person name="Liu R."/>
            <person name="Luo Y."/>
            <person name="Hu S."/>
            <person name="Wang D."/>
            <person name="Wang C."/>
            <person name="Pandey M.K."/>
            <person name="Ge S."/>
            <person name="Xu Q."/>
            <person name="Li N."/>
            <person name="Li G."/>
            <person name="Huang Y."/>
            <person name="Saxena R.K."/>
            <person name="Ji Y."/>
            <person name="Li M."/>
            <person name="Yan X."/>
            <person name="He Y."/>
            <person name="Liu Y."/>
            <person name="Wang X."/>
            <person name="Xiang C."/>
            <person name="Varshney R.K."/>
            <person name="Ding H."/>
            <person name="Gao S."/>
            <person name="Zong X."/>
        </authorList>
    </citation>
    <scope>NUCLEOTIDE SEQUENCE [LARGE SCALE GENOMIC DNA]</scope>
    <source>
        <strain evidence="2 3">cv. Zhongwan 6</strain>
    </source>
</reference>
<protein>
    <submittedName>
        <fullName evidence="2">Uncharacterized protein</fullName>
    </submittedName>
</protein>
<keyword evidence="3" id="KW-1185">Reference proteome</keyword>
<gene>
    <name evidence="2" type="ORF">KIW84_040177</name>
</gene>
<evidence type="ECO:0000313" key="3">
    <source>
        <dbReference type="Proteomes" id="UP001058974"/>
    </source>
</evidence>
<comment type="caution">
    <text evidence="2">The sequence shown here is derived from an EMBL/GenBank/DDBJ whole genome shotgun (WGS) entry which is preliminary data.</text>
</comment>
<dbReference type="PANTHER" id="PTHR31286:SF99">
    <property type="entry name" value="DUF4283 DOMAIN-CONTAINING PROTEIN"/>
    <property type="match status" value="1"/>
</dbReference>
<accession>A0A9D4X6C7</accession>
<dbReference type="PANTHER" id="PTHR31286">
    <property type="entry name" value="GLYCINE-RICH CELL WALL STRUCTURAL PROTEIN 1.8-LIKE"/>
    <property type="match status" value="1"/>
</dbReference>